<evidence type="ECO:0000313" key="2">
    <source>
        <dbReference type="Proteomes" id="UP001230504"/>
    </source>
</evidence>
<reference evidence="1" key="1">
    <citation type="submission" date="2021-06" db="EMBL/GenBank/DDBJ databases">
        <title>Comparative genomics, transcriptomics and evolutionary studies reveal genomic signatures of adaptation to plant cell wall in hemibiotrophic fungi.</title>
        <authorList>
            <consortium name="DOE Joint Genome Institute"/>
            <person name="Baroncelli R."/>
            <person name="Diaz J.F."/>
            <person name="Benocci T."/>
            <person name="Peng M."/>
            <person name="Battaglia E."/>
            <person name="Haridas S."/>
            <person name="Andreopoulos W."/>
            <person name="Labutti K."/>
            <person name="Pangilinan J."/>
            <person name="Floch G.L."/>
            <person name="Makela M.R."/>
            <person name="Henrissat B."/>
            <person name="Grigoriev I.V."/>
            <person name="Crouch J.A."/>
            <person name="De Vries R.P."/>
            <person name="Sukno S.A."/>
            <person name="Thon M.R."/>
        </authorList>
    </citation>
    <scope>NUCLEOTIDE SEQUENCE</scope>
    <source>
        <strain evidence="1">CBS 125086</strain>
    </source>
</reference>
<dbReference type="RefSeq" id="XP_060415533.1">
    <property type="nucleotide sequence ID" value="XM_060559962.1"/>
</dbReference>
<dbReference type="GeneID" id="85444202"/>
<comment type="caution">
    <text evidence="1">The sequence shown here is derived from an EMBL/GenBank/DDBJ whole genome shotgun (WGS) entry which is preliminary data.</text>
</comment>
<keyword evidence="2" id="KW-1185">Reference proteome</keyword>
<protein>
    <submittedName>
        <fullName evidence="1">Uncharacterized protein</fullName>
    </submittedName>
</protein>
<organism evidence="1 2">
    <name type="scientific">Colletotrichum navitas</name>
    <dbReference type="NCBI Taxonomy" id="681940"/>
    <lineage>
        <taxon>Eukaryota</taxon>
        <taxon>Fungi</taxon>
        <taxon>Dikarya</taxon>
        <taxon>Ascomycota</taxon>
        <taxon>Pezizomycotina</taxon>
        <taxon>Sordariomycetes</taxon>
        <taxon>Hypocreomycetidae</taxon>
        <taxon>Glomerellales</taxon>
        <taxon>Glomerellaceae</taxon>
        <taxon>Colletotrichum</taxon>
        <taxon>Colletotrichum graminicola species complex</taxon>
    </lineage>
</organism>
<proteinExistence type="predicted"/>
<accession>A0AAD8V7F4</accession>
<name>A0AAD8V7F4_9PEZI</name>
<gene>
    <name evidence="1" type="ORF">LY79DRAFT_578643</name>
</gene>
<dbReference type="EMBL" id="JAHLJV010000020">
    <property type="protein sequence ID" value="KAK1594350.1"/>
    <property type="molecule type" value="Genomic_DNA"/>
</dbReference>
<dbReference type="Proteomes" id="UP001230504">
    <property type="component" value="Unassembled WGS sequence"/>
</dbReference>
<dbReference type="AlphaFoldDB" id="A0AAD8V7F4"/>
<sequence>MFCFSPFLAVCLEDGCTPLTRRGHCRGYHHGEVVLAGLEGPKAKGVKHCYYYVRIQNAWFYAPLGSALRYRPKAASSHDLEVRRRACLVREADNRGWPGDMSRTSPGGYP</sequence>
<evidence type="ECO:0000313" key="1">
    <source>
        <dbReference type="EMBL" id="KAK1594350.1"/>
    </source>
</evidence>